<evidence type="ECO:0000256" key="2">
    <source>
        <dbReference type="SAM" id="MobiDB-lite"/>
    </source>
</evidence>
<dbReference type="Gene3D" id="3.20.80.10">
    <property type="entry name" value="Regulatory factor, effector binding domain"/>
    <property type="match status" value="1"/>
</dbReference>
<gene>
    <name evidence="3" type="ORF">OT_ostta06g00320</name>
</gene>
<sequence>MPRTTTGAERCASAWSRRDARTRTRTRTRATSNETTTSTSRGMTREESKELCALLAEDLTHLFDARGIDAALYARDVSFEDPLTKYDSFGGYEFNIKMLRGVFDPTYVMHDIYQSGDWEITTRWTMTMRVPSFPFVWRPTLTFTGTSIMGIDPETKRVKTHVDTWDSIENQRHLSPEGVAEVLKQIFDFTQTPSLDTPGYVVLKKRRDYEVRRYDKYLVAETGPGLNVKEMSSSSGVSKMEGQAAGRAFNSLAGYIFGRANASGTAMEMTTPVFTKNNTMQFVVSGDSVDKLPASTNDEVVLKEEVGGIYVAKKFSGVATEQSAREVEDSLRKLIKRDGLEADGNAALAQYNDPFTNPLVRRNEIIIPVSNFVM</sequence>
<dbReference type="InterPro" id="IPR032710">
    <property type="entry name" value="NTF2-like_dom_sf"/>
</dbReference>
<dbReference type="Gene3D" id="3.10.450.50">
    <property type="match status" value="1"/>
</dbReference>
<keyword evidence="4" id="KW-1185">Reference proteome</keyword>
<feature type="compositionally biased region" description="Low complexity" evidence="2">
    <location>
        <begin position="29"/>
        <end position="41"/>
    </location>
</feature>
<dbReference type="Pfam" id="PF04832">
    <property type="entry name" value="SOUL"/>
    <property type="match status" value="1"/>
</dbReference>
<dbReference type="InterPro" id="IPR006917">
    <property type="entry name" value="SOUL_heme-bd"/>
</dbReference>
<dbReference type="InterPro" id="IPR011256">
    <property type="entry name" value="Reg_factor_effector_dom_sf"/>
</dbReference>
<dbReference type="RefSeq" id="XP_003079652.2">
    <property type="nucleotide sequence ID" value="XM_003079604.2"/>
</dbReference>
<dbReference type="SUPFAM" id="SSF55136">
    <property type="entry name" value="Probable bacterial effector-binding domain"/>
    <property type="match status" value="1"/>
</dbReference>
<evidence type="ECO:0000256" key="1">
    <source>
        <dbReference type="ARBA" id="ARBA00009817"/>
    </source>
</evidence>
<dbReference type="SUPFAM" id="SSF54427">
    <property type="entry name" value="NTF2-like"/>
    <property type="match status" value="1"/>
</dbReference>
<evidence type="ECO:0000313" key="3">
    <source>
        <dbReference type="EMBL" id="CEF98209.1"/>
    </source>
</evidence>
<feature type="region of interest" description="Disordered" evidence="2">
    <location>
        <begin position="1"/>
        <end position="45"/>
    </location>
</feature>
<dbReference type="FunCoup" id="A0A090M7V3">
    <property type="interactions" value="549"/>
</dbReference>
<dbReference type="PANTHER" id="PTHR11220">
    <property type="entry name" value="HEME-BINDING PROTEIN-RELATED"/>
    <property type="match status" value="1"/>
</dbReference>
<dbReference type="OrthoDB" id="44820at2759"/>
<dbReference type="EMBL" id="CAID01000006">
    <property type="protein sequence ID" value="CEF98209.1"/>
    <property type="molecule type" value="Genomic_DNA"/>
</dbReference>
<dbReference type="PANTHER" id="PTHR11220:SF50">
    <property type="entry name" value="SOUL HEME-BINDING FAMILY PROTEIN"/>
    <property type="match status" value="1"/>
</dbReference>
<comment type="caution">
    <text evidence="3">The sequence shown here is derived from an EMBL/GenBank/DDBJ whole genome shotgun (WGS) entry which is preliminary data.</text>
</comment>
<dbReference type="InterPro" id="IPR018790">
    <property type="entry name" value="DUF2358"/>
</dbReference>
<comment type="similarity">
    <text evidence="1">Belongs to the HEBP family.</text>
</comment>
<dbReference type="Proteomes" id="UP000009170">
    <property type="component" value="Unassembled WGS sequence"/>
</dbReference>
<proteinExistence type="inferred from homology"/>
<dbReference type="Pfam" id="PF10184">
    <property type="entry name" value="DUF2358"/>
    <property type="match status" value="1"/>
</dbReference>
<dbReference type="AlphaFoldDB" id="A0A090M7V3"/>
<dbReference type="InParanoid" id="A0A090M7V3"/>
<accession>A0A090M7V3</accession>
<dbReference type="KEGG" id="ota:OT_ostta06g00320"/>
<dbReference type="GeneID" id="9835424"/>
<evidence type="ECO:0000313" key="4">
    <source>
        <dbReference type="Proteomes" id="UP000009170"/>
    </source>
</evidence>
<protein>
    <submittedName>
        <fullName evidence="3">SOUL haem-binding protein</fullName>
    </submittedName>
</protein>
<reference evidence="3 4" key="2">
    <citation type="journal article" date="2014" name="BMC Genomics">
        <title>An improved genome of the model marine alga Ostreococcus tauri unfolds by assessing Illumina de novo assemblies.</title>
        <authorList>
            <person name="Blanc-Mathieu R."/>
            <person name="Verhelst B."/>
            <person name="Derelle E."/>
            <person name="Rombauts S."/>
            <person name="Bouget F.Y."/>
            <person name="Carre I."/>
            <person name="Chateau A."/>
            <person name="Eyre-Walker A."/>
            <person name="Grimsley N."/>
            <person name="Moreau H."/>
            <person name="Piegu B."/>
            <person name="Rivals E."/>
            <person name="Schackwitz W."/>
            <person name="Van de Peer Y."/>
            <person name="Piganeau G."/>
        </authorList>
    </citation>
    <scope>NUCLEOTIDE SEQUENCE [LARGE SCALE GENOMIC DNA]</scope>
    <source>
        <strain evidence="4">OTTH 0595 / CCAP 157/2 / RCC745</strain>
    </source>
</reference>
<reference evidence="4" key="1">
    <citation type="journal article" date="2006" name="Proc. Natl. Acad. Sci. U.S.A.">
        <title>Genome analysis of the smallest free-living eukaryote Ostreococcus tauri unveils many unique features.</title>
        <authorList>
            <person name="Derelle E."/>
            <person name="Ferraz C."/>
            <person name="Rombauts S."/>
            <person name="Rouze P."/>
            <person name="Worden A.Z."/>
            <person name="Robbens S."/>
            <person name="Partensky F."/>
            <person name="Degroeve S."/>
            <person name="Echeynie S."/>
            <person name="Cooke R."/>
            <person name="Saeys Y."/>
            <person name="Wuyts J."/>
            <person name="Jabbari K."/>
            <person name="Bowler C."/>
            <person name="Panaud O."/>
            <person name="Piegu B."/>
            <person name="Ball S.G."/>
            <person name="Ral J.-P."/>
            <person name="Bouget F.-Y."/>
            <person name="Piganeau G."/>
            <person name="De Baets B."/>
            <person name="Picard A."/>
            <person name="Delseny M."/>
            <person name="Demaille J."/>
            <person name="Van de Peer Y."/>
            <person name="Moreau H."/>
        </authorList>
    </citation>
    <scope>NUCLEOTIDE SEQUENCE [LARGE SCALE GENOMIC DNA]</scope>
    <source>
        <strain evidence="4">OTTH 0595 / CCAP 157/2 / RCC745</strain>
    </source>
</reference>
<organism evidence="3 4">
    <name type="scientific">Ostreococcus tauri</name>
    <name type="common">Marine green alga</name>
    <dbReference type="NCBI Taxonomy" id="70448"/>
    <lineage>
        <taxon>Eukaryota</taxon>
        <taxon>Viridiplantae</taxon>
        <taxon>Chlorophyta</taxon>
        <taxon>Mamiellophyceae</taxon>
        <taxon>Mamiellales</taxon>
        <taxon>Bathycoccaceae</taxon>
        <taxon>Ostreococcus</taxon>
    </lineage>
</organism>
<name>A0A090M7V3_OSTTA</name>
<dbReference type="STRING" id="70448.A0A090M7V3"/>